<accession>A0A3D3TNX9</accession>
<feature type="domain" description="AAA+ ATPase" evidence="6">
    <location>
        <begin position="173"/>
        <end position="315"/>
    </location>
</feature>
<evidence type="ECO:0000259" key="7">
    <source>
        <dbReference type="SMART" id="SM01086"/>
    </source>
</evidence>
<keyword evidence="3 8" id="KW-0067">ATP-binding</keyword>
<dbReference type="GO" id="GO:0006508">
    <property type="term" value="P:proteolysis"/>
    <property type="evidence" value="ECO:0007669"/>
    <property type="project" value="UniProtKB-KW"/>
</dbReference>
<feature type="coiled-coil region" evidence="5">
    <location>
        <begin position="61"/>
        <end position="88"/>
    </location>
</feature>
<dbReference type="PANTHER" id="PTHR11638">
    <property type="entry name" value="ATP-DEPENDENT CLP PROTEASE"/>
    <property type="match status" value="1"/>
</dbReference>
<dbReference type="InterPro" id="IPR050130">
    <property type="entry name" value="ClpA_ClpB"/>
</dbReference>
<dbReference type="PRINTS" id="PR00300">
    <property type="entry name" value="CLPPROTEASEA"/>
</dbReference>
<dbReference type="FunFam" id="3.40.50.300:FF:000025">
    <property type="entry name" value="ATP-dependent Clp protease subunit"/>
    <property type="match status" value="1"/>
</dbReference>
<dbReference type="Pfam" id="PF07724">
    <property type="entry name" value="AAA_2"/>
    <property type="match status" value="1"/>
</dbReference>
<dbReference type="InterPro" id="IPR001270">
    <property type="entry name" value="ClpA/B"/>
</dbReference>
<dbReference type="PANTHER" id="PTHR11638:SF18">
    <property type="entry name" value="HEAT SHOCK PROTEIN 104"/>
    <property type="match status" value="1"/>
</dbReference>
<evidence type="ECO:0000256" key="3">
    <source>
        <dbReference type="ARBA" id="ARBA00022840"/>
    </source>
</evidence>
<dbReference type="EMBL" id="DQBS01000167">
    <property type="protein sequence ID" value="HCO70389.1"/>
    <property type="molecule type" value="Genomic_DNA"/>
</dbReference>
<feature type="domain" description="Clp ATPase C-terminal" evidence="7">
    <location>
        <begin position="352"/>
        <end position="441"/>
    </location>
</feature>
<keyword evidence="4" id="KW-0143">Chaperone</keyword>
<evidence type="ECO:0000256" key="4">
    <source>
        <dbReference type="ARBA" id="ARBA00023186"/>
    </source>
</evidence>
<keyword evidence="8" id="KW-0378">Hydrolase</keyword>
<dbReference type="Gene3D" id="1.10.8.60">
    <property type="match status" value="2"/>
</dbReference>
<comment type="caution">
    <text evidence="8">The sequence shown here is derived from an EMBL/GenBank/DDBJ whole genome shotgun (WGS) entry which is preliminary data.</text>
</comment>
<feature type="non-terminal residue" evidence="8">
    <location>
        <position position="1"/>
    </location>
</feature>
<dbReference type="Gene3D" id="3.40.50.300">
    <property type="entry name" value="P-loop containing nucleotide triphosphate hydrolases"/>
    <property type="match status" value="1"/>
</dbReference>
<dbReference type="InterPro" id="IPR003959">
    <property type="entry name" value="ATPase_AAA_core"/>
</dbReference>
<dbReference type="InterPro" id="IPR028299">
    <property type="entry name" value="ClpA/B_CS2"/>
</dbReference>
<dbReference type="PROSITE" id="PS00871">
    <property type="entry name" value="CLPAB_2"/>
    <property type="match status" value="1"/>
</dbReference>
<dbReference type="Pfam" id="PF17871">
    <property type="entry name" value="AAA_lid_9"/>
    <property type="match status" value="1"/>
</dbReference>
<organism evidence="8 9">
    <name type="scientific">Mesotoga infera</name>
    <dbReference type="NCBI Taxonomy" id="1236046"/>
    <lineage>
        <taxon>Bacteria</taxon>
        <taxon>Thermotogati</taxon>
        <taxon>Thermotogota</taxon>
        <taxon>Thermotogae</taxon>
        <taxon>Kosmotogales</taxon>
        <taxon>Kosmotogaceae</taxon>
        <taxon>Mesotoga</taxon>
    </lineage>
</organism>
<evidence type="ECO:0000259" key="6">
    <source>
        <dbReference type="SMART" id="SM00382"/>
    </source>
</evidence>
<reference evidence="8 9" key="1">
    <citation type="journal article" date="2018" name="Nat. Biotechnol.">
        <title>A standardized bacterial taxonomy based on genome phylogeny substantially revises the tree of life.</title>
        <authorList>
            <person name="Parks D.H."/>
            <person name="Chuvochina M."/>
            <person name="Waite D.W."/>
            <person name="Rinke C."/>
            <person name="Skarshewski A."/>
            <person name="Chaumeil P.A."/>
            <person name="Hugenholtz P."/>
        </authorList>
    </citation>
    <scope>NUCLEOTIDE SEQUENCE [LARGE SCALE GENOMIC DNA]</scope>
    <source>
        <strain evidence="8">UBA9905</strain>
    </source>
</reference>
<sequence>RYTEKGLEAAVTLSHRYVSDRFLPDKAIDIIDEAGSRARLQKLTIPDELKKMQGDIEVLKIKRETAAADQEYEEAAQLKEKERLIQQKYRDGYSEWRNRVDSEIVTLDDDEVAEIVSNWTGIPLRKLEETDSEKLLTLETALHERIVSQEEAISAVAKSIRRARSGLKDPHRPIGAFLFLGPTGVGKTELAKALAEYLFGEDKALVRFDMSEYMERFSVSRLIGAPPGYVGYDEGGTLTERIRKRPFSVILFDEIEKAHPDTFNILLQIMDDGRLTDSQGRQVDFRNTIVIMTSNLGGEFINKTKSSIGFVESIHEEKEYEAMKTSVLEEVKRTFRPEFLNRLDEVVVFHQLTKAQIKSIIDILMNDMRKRLKEKHLKLVLSEPAQDFLVDEGFNPVYGARPLKRAIQKYVEDPLSEELLRGRFQEGDLITAEVDNKILVFKKKKDEKTEVKAVT</sequence>
<proteinExistence type="predicted"/>
<dbReference type="FunFam" id="1.10.8.60:FF:000017">
    <property type="entry name" value="ATP-dependent chaperone ClpB"/>
    <property type="match status" value="1"/>
</dbReference>
<evidence type="ECO:0000313" key="9">
    <source>
        <dbReference type="Proteomes" id="UP000264215"/>
    </source>
</evidence>
<keyword evidence="1" id="KW-0677">Repeat</keyword>
<evidence type="ECO:0000256" key="5">
    <source>
        <dbReference type="SAM" id="Coils"/>
    </source>
</evidence>
<dbReference type="Proteomes" id="UP000264215">
    <property type="component" value="Unassembled WGS sequence"/>
</dbReference>
<keyword evidence="8" id="KW-0645">Protease</keyword>
<dbReference type="InterPro" id="IPR003593">
    <property type="entry name" value="AAA+_ATPase"/>
</dbReference>
<dbReference type="SUPFAM" id="SSF52540">
    <property type="entry name" value="P-loop containing nucleoside triphosphate hydrolases"/>
    <property type="match status" value="2"/>
</dbReference>
<dbReference type="GO" id="GO:0005737">
    <property type="term" value="C:cytoplasm"/>
    <property type="evidence" value="ECO:0007669"/>
    <property type="project" value="TreeGrafter"/>
</dbReference>
<dbReference type="GO" id="GO:0034605">
    <property type="term" value="P:cellular response to heat"/>
    <property type="evidence" value="ECO:0007669"/>
    <property type="project" value="TreeGrafter"/>
</dbReference>
<dbReference type="AlphaFoldDB" id="A0A3D3TNX9"/>
<name>A0A3D3TNX9_9BACT</name>
<dbReference type="GO" id="GO:0016887">
    <property type="term" value="F:ATP hydrolysis activity"/>
    <property type="evidence" value="ECO:0007669"/>
    <property type="project" value="InterPro"/>
</dbReference>
<gene>
    <name evidence="8" type="ORF">DIT26_07435</name>
</gene>
<dbReference type="Gene3D" id="4.10.860.10">
    <property type="entry name" value="UVR domain"/>
    <property type="match status" value="1"/>
</dbReference>
<evidence type="ECO:0000256" key="1">
    <source>
        <dbReference type="ARBA" id="ARBA00022737"/>
    </source>
</evidence>
<dbReference type="SMART" id="SM00382">
    <property type="entry name" value="AAA"/>
    <property type="match status" value="1"/>
</dbReference>
<dbReference type="InterPro" id="IPR041546">
    <property type="entry name" value="ClpA/ClpB_AAA_lid"/>
</dbReference>
<dbReference type="GO" id="GO:0008233">
    <property type="term" value="F:peptidase activity"/>
    <property type="evidence" value="ECO:0007669"/>
    <property type="project" value="UniProtKB-KW"/>
</dbReference>
<evidence type="ECO:0000313" key="8">
    <source>
        <dbReference type="EMBL" id="HCO70389.1"/>
    </source>
</evidence>
<evidence type="ECO:0000256" key="2">
    <source>
        <dbReference type="ARBA" id="ARBA00022741"/>
    </source>
</evidence>
<protein>
    <submittedName>
        <fullName evidence="8">ATP-dependent Clp protease ATP-binding subunit ClpC</fullName>
    </submittedName>
</protein>
<dbReference type="SMART" id="SM01086">
    <property type="entry name" value="ClpB_D2-small"/>
    <property type="match status" value="1"/>
</dbReference>
<dbReference type="InterPro" id="IPR019489">
    <property type="entry name" value="Clp_ATPase_C"/>
</dbReference>
<dbReference type="CDD" id="cd19499">
    <property type="entry name" value="RecA-like_ClpB_Hsp104-like"/>
    <property type="match status" value="1"/>
</dbReference>
<dbReference type="GO" id="GO:0005524">
    <property type="term" value="F:ATP binding"/>
    <property type="evidence" value="ECO:0007669"/>
    <property type="project" value="UniProtKB-KW"/>
</dbReference>
<keyword evidence="2" id="KW-0547">Nucleotide-binding</keyword>
<dbReference type="InterPro" id="IPR027417">
    <property type="entry name" value="P-loop_NTPase"/>
</dbReference>
<keyword evidence="5" id="KW-0175">Coiled coil</keyword>
<dbReference type="Pfam" id="PF10431">
    <property type="entry name" value="ClpB_D2-small"/>
    <property type="match status" value="1"/>
</dbReference>